<dbReference type="GeneID" id="37068155"/>
<evidence type="ECO:0000256" key="2">
    <source>
        <dbReference type="ARBA" id="ARBA00006782"/>
    </source>
</evidence>
<feature type="transmembrane region" description="Helical" evidence="7">
    <location>
        <begin position="563"/>
        <end position="582"/>
    </location>
</feature>
<dbReference type="GO" id="GO:0050501">
    <property type="term" value="F:hyaluronan synthase activity"/>
    <property type="evidence" value="ECO:0007669"/>
    <property type="project" value="TreeGrafter"/>
</dbReference>
<comment type="caution">
    <text evidence="9">The sequence shown here is derived from an EMBL/GenBank/DDBJ whole genome shotgun (WGS) entry which is preliminary data.</text>
</comment>
<proteinExistence type="inferred from homology"/>
<feature type="transmembrane region" description="Helical" evidence="7">
    <location>
        <begin position="19"/>
        <end position="38"/>
    </location>
</feature>
<feature type="transmembrane region" description="Helical" evidence="7">
    <location>
        <begin position="533"/>
        <end position="557"/>
    </location>
</feature>
<keyword evidence="3" id="KW-1003">Cell membrane</keyword>
<organism evidence="9 10">
    <name type="scientific">Aspergillus heteromorphus CBS 117.55</name>
    <dbReference type="NCBI Taxonomy" id="1448321"/>
    <lineage>
        <taxon>Eukaryota</taxon>
        <taxon>Fungi</taxon>
        <taxon>Dikarya</taxon>
        <taxon>Ascomycota</taxon>
        <taxon>Pezizomycotina</taxon>
        <taxon>Eurotiomycetes</taxon>
        <taxon>Eurotiomycetidae</taxon>
        <taxon>Eurotiales</taxon>
        <taxon>Aspergillaceae</taxon>
        <taxon>Aspergillus</taxon>
        <taxon>Aspergillus subgen. Circumdati</taxon>
    </lineage>
</organism>
<evidence type="ECO:0000313" key="9">
    <source>
        <dbReference type="EMBL" id="PWY80584.1"/>
    </source>
</evidence>
<evidence type="ECO:0000259" key="8">
    <source>
        <dbReference type="Pfam" id="PF13632"/>
    </source>
</evidence>
<keyword evidence="4" id="KW-0328">Glycosyltransferase</keyword>
<reference evidence="9 10" key="1">
    <citation type="submission" date="2016-12" db="EMBL/GenBank/DDBJ databases">
        <title>The genomes of Aspergillus section Nigri reveals drivers in fungal speciation.</title>
        <authorList>
            <consortium name="DOE Joint Genome Institute"/>
            <person name="Vesth T.C."/>
            <person name="Nybo J."/>
            <person name="Theobald S."/>
            <person name="Brandl J."/>
            <person name="Frisvad J.C."/>
            <person name="Nielsen K.F."/>
            <person name="Lyhne E.K."/>
            <person name="Kogle M.E."/>
            <person name="Kuo A."/>
            <person name="Riley R."/>
            <person name="Clum A."/>
            <person name="Nolan M."/>
            <person name="Lipzen A."/>
            <person name="Salamov A."/>
            <person name="Henrissat B."/>
            <person name="Wiebenga A."/>
            <person name="De Vries R.P."/>
            <person name="Grigoriev I.V."/>
            <person name="Mortensen U.H."/>
            <person name="Andersen M.R."/>
            <person name="Baker S.E."/>
        </authorList>
    </citation>
    <scope>NUCLEOTIDE SEQUENCE [LARGE SCALE GENOMIC DNA]</scope>
    <source>
        <strain evidence="9 10">CBS 117.55</strain>
    </source>
</reference>
<keyword evidence="10" id="KW-1185">Reference proteome</keyword>
<dbReference type="RefSeq" id="XP_025398887.1">
    <property type="nucleotide sequence ID" value="XM_025545918.1"/>
</dbReference>
<dbReference type="GO" id="GO:0030213">
    <property type="term" value="P:hyaluronan biosynthetic process"/>
    <property type="evidence" value="ECO:0007669"/>
    <property type="project" value="TreeGrafter"/>
</dbReference>
<evidence type="ECO:0000256" key="4">
    <source>
        <dbReference type="ARBA" id="ARBA00022676"/>
    </source>
</evidence>
<evidence type="ECO:0000256" key="7">
    <source>
        <dbReference type="SAM" id="Phobius"/>
    </source>
</evidence>
<name>A0A317W1Y2_9EURO</name>
<dbReference type="Pfam" id="PF13632">
    <property type="entry name" value="Glyco_trans_2_3"/>
    <property type="match status" value="1"/>
</dbReference>
<comment type="similarity">
    <text evidence="2">Belongs to the NodC/HAS family.</text>
</comment>
<dbReference type="GO" id="GO:0085029">
    <property type="term" value="P:extracellular matrix assembly"/>
    <property type="evidence" value="ECO:0007669"/>
    <property type="project" value="TreeGrafter"/>
</dbReference>
<feature type="transmembrane region" description="Helical" evidence="7">
    <location>
        <begin position="429"/>
        <end position="450"/>
    </location>
</feature>
<protein>
    <recommendedName>
        <fullName evidence="8">Glycosyltransferase 2-like domain-containing protein</fullName>
    </recommendedName>
</protein>
<gene>
    <name evidence="9" type="ORF">BO70DRAFT_387603</name>
</gene>
<dbReference type="InterPro" id="IPR029044">
    <property type="entry name" value="Nucleotide-diphossugar_trans"/>
</dbReference>
<evidence type="ECO:0000313" key="10">
    <source>
        <dbReference type="Proteomes" id="UP000247233"/>
    </source>
</evidence>
<keyword evidence="6 7" id="KW-0472">Membrane</keyword>
<keyword evidence="7" id="KW-1133">Transmembrane helix</keyword>
<dbReference type="VEuPathDB" id="FungiDB:BO70DRAFT_387603"/>
<accession>A0A317W1Y2</accession>
<comment type="subcellular location">
    <subcellularLocation>
        <location evidence="1">Cell membrane</location>
    </subcellularLocation>
</comment>
<dbReference type="SUPFAM" id="SSF53448">
    <property type="entry name" value="Nucleotide-diphospho-sugar transferases"/>
    <property type="match status" value="1"/>
</dbReference>
<dbReference type="PANTHER" id="PTHR22913:SF12">
    <property type="entry name" value="MANNURONAN SYNTHASE"/>
    <property type="match status" value="1"/>
</dbReference>
<dbReference type="EMBL" id="MSFL01000014">
    <property type="protein sequence ID" value="PWY80584.1"/>
    <property type="molecule type" value="Genomic_DNA"/>
</dbReference>
<dbReference type="InterPro" id="IPR001173">
    <property type="entry name" value="Glyco_trans_2-like"/>
</dbReference>
<dbReference type="OrthoDB" id="9876900at2759"/>
<dbReference type="AlphaFoldDB" id="A0A317W1Y2"/>
<evidence type="ECO:0000256" key="5">
    <source>
        <dbReference type="ARBA" id="ARBA00022679"/>
    </source>
</evidence>
<dbReference type="GO" id="GO:0005886">
    <property type="term" value="C:plasma membrane"/>
    <property type="evidence" value="ECO:0007669"/>
    <property type="project" value="UniProtKB-SubCell"/>
</dbReference>
<evidence type="ECO:0000256" key="6">
    <source>
        <dbReference type="ARBA" id="ARBA00023136"/>
    </source>
</evidence>
<keyword evidence="7" id="KW-0812">Transmembrane</keyword>
<feature type="domain" description="Glycosyltransferase 2-like" evidence="8">
    <location>
        <begin position="253"/>
        <end position="459"/>
    </location>
</feature>
<sequence length="585" mass="65103">MDSSVFHARGPEVSRLRQFLNFLGCILILPVYYILTAYTRHPLTLDVLVTIFAAEYNRYTNECRRRKLYGQDKALQDAEKAIPRLSPAGPGPDCMAAVVGYREDPALFARALESYNSAEGCRFVLVGIDGDEEADMEMVRVFQKVYSNNTSSVIRLDEPFGELAVRTFDKISTADLHSQPTDKYMQESIAHCCNLAREILTDHKITFDRGAGGITRLCLYQPHLHKKGIMFTSFIFSIVISDLLGIEYLWSSDSDTIVFPRSLRSTVETVAGDPSVGGGSAGLIVHNEHDSAISKLGSVVYWCELYLTRSTATAAGTSDCQSGPSSAFRVAALPAVLYPWYTQCVLGHRMIINEDRHLTTNLLLQNWTITYVSDTLASTDTPTTLSKWLLQQVRWSRAGHIESFQNPHIYTLTSPLFFWAAIKRELGPLLGLAYILYYYVTGTSMAYFSWTDLAFRVVYTIVYNVGRNPDRAGGGKRGIAWWGWVLPAMVFYNVPLPAVHAWSLGTVFEGGWGTAMRGVSEKEGRMWKRIRELGFFVLWMGVVGGVMGRIAAGFLGASPETTVRALGWGTTVFSGAAFYGLVVRE</sequence>
<evidence type="ECO:0000256" key="1">
    <source>
        <dbReference type="ARBA" id="ARBA00004236"/>
    </source>
</evidence>
<dbReference type="STRING" id="1448321.A0A317W1Y2"/>
<keyword evidence="5" id="KW-0808">Transferase</keyword>
<evidence type="ECO:0000256" key="3">
    <source>
        <dbReference type="ARBA" id="ARBA00022475"/>
    </source>
</evidence>
<dbReference type="PANTHER" id="PTHR22913">
    <property type="entry name" value="HYALURONAN SYNTHASE"/>
    <property type="match status" value="1"/>
</dbReference>
<dbReference type="Proteomes" id="UP000247233">
    <property type="component" value="Unassembled WGS sequence"/>
</dbReference>